<evidence type="ECO:0000313" key="2">
    <source>
        <dbReference type="EMBL" id="VFT83117.1"/>
    </source>
</evidence>
<evidence type="ECO:0000313" key="3">
    <source>
        <dbReference type="Proteomes" id="UP000332933"/>
    </source>
</evidence>
<proteinExistence type="predicted"/>
<dbReference type="AlphaFoldDB" id="A0A485KFH2"/>
<accession>A0A485KFH2</accession>
<gene>
    <name evidence="2" type="primary">Aste57867_6110</name>
    <name evidence="1" type="ORF">As57867_006096</name>
    <name evidence="2" type="ORF">ASTE57867_6110</name>
</gene>
<reference evidence="2 3" key="1">
    <citation type="submission" date="2019-03" db="EMBL/GenBank/DDBJ databases">
        <authorList>
            <person name="Gaulin E."/>
            <person name="Dumas B."/>
        </authorList>
    </citation>
    <scope>NUCLEOTIDE SEQUENCE [LARGE SCALE GENOMIC DNA]</scope>
    <source>
        <strain evidence="2">CBS 568.67</strain>
    </source>
</reference>
<protein>
    <submittedName>
        <fullName evidence="2">Aste57867_6110 protein</fullName>
    </submittedName>
</protein>
<evidence type="ECO:0000313" key="1">
    <source>
        <dbReference type="EMBL" id="KAF0709062.1"/>
    </source>
</evidence>
<reference evidence="1" key="2">
    <citation type="submission" date="2019-06" db="EMBL/GenBank/DDBJ databases">
        <title>Genomics analysis of Aphanomyces spp. identifies a new class of oomycete effector associated with host adaptation.</title>
        <authorList>
            <person name="Gaulin E."/>
        </authorList>
    </citation>
    <scope>NUCLEOTIDE SEQUENCE</scope>
    <source>
        <strain evidence="1">CBS 578.67</strain>
    </source>
</reference>
<name>A0A485KFH2_9STRA</name>
<dbReference type="EMBL" id="CAADRA010002363">
    <property type="protein sequence ID" value="VFT83117.1"/>
    <property type="molecule type" value="Genomic_DNA"/>
</dbReference>
<dbReference type="EMBL" id="VJMH01002361">
    <property type="protein sequence ID" value="KAF0709062.1"/>
    <property type="molecule type" value="Genomic_DNA"/>
</dbReference>
<sequence>MVDPTSPENWANIRGLARVNTDIFERVFQCLPSDAVVSYTQPLLERPMGGDVTEVYENQRCNWSGQWSSKHLLFNERPPWSDMSGAPLDDFVPEDGWRIDTTTTSNDGGWLYGASFGALDATRDGDAMAPRLDRCVRRRRWMLVENDAAPVPMKARPEFSRMLTRVNSISPRMPVLGAEDQDEEVALTRVQGHLVEFPLQFLRDCQLRPAILPKNIFI</sequence>
<organism evidence="2 3">
    <name type="scientific">Aphanomyces stellatus</name>
    <dbReference type="NCBI Taxonomy" id="120398"/>
    <lineage>
        <taxon>Eukaryota</taxon>
        <taxon>Sar</taxon>
        <taxon>Stramenopiles</taxon>
        <taxon>Oomycota</taxon>
        <taxon>Saprolegniomycetes</taxon>
        <taxon>Saprolegniales</taxon>
        <taxon>Verrucalvaceae</taxon>
        <taxon>Aphanomyces</taxon>
    </lineage>
</organism>
<keyword evidence="3" id="KW-1185">Reference proteome</keyword>
<dbReference type="Proteomes" id="UP000332933">
    <property type="component" value="Unassembled WGS sequence"/>
</dbReference>